<dbReference type="Pfam" id="PF02362">
    <property type="entry name" value="B3"/>
    <property type="match status" value="1"/>
</dbReference>
<keyword evidence="2" id="KW-0805">Transcription regulation</keyword>
<dbReference type="EMBL" id="OX459119">
    <property type="protein sequence ID" value="CAI9095019.1"/>
    <property type="molecule type" value="Genomic_DNA"/>
</dbReference>
<dbReference type="PANTHER" id="PTHR31391">
    <property type="entry name" value="B3 DOMAIN-CONTAINING PROTEIN OS11G0197600-RELATED"/>
    <property type="match status" value="1"/>
</dbReference>
<sequence length="186" mass="21024">MSDHLLDNENEINNVAKVKEEFKIPNSNNIKEEKTEELLPASTETRIDDVEYYTLTGSNPYFDLILNEAHVGPICQVYVPAKIAAEIPSLKAPVVLMSHGRHWSTTTPREHYGKRFGWRKFVVDNKLKAGDCCFFELIEATATRIVFKVIILRVPPSNDSNRSGKTNEEEEEEADGDTSETAIIIN</sequence>
<keyword evidence="9" id="KW-1185">Reference proteome</keyword>
<dbReference type="Gene3D" id="2.40.330.10">
    <property type="entry name" value="DNA-binding pseudobarrel domain"/>
    <property type="match status" value="1"/>
</dbReference>
<evidence type="ECO:0000256" key="6">
    <source>
        <dbReference type="SAM" id="MobiDB-lite"/>
    </source>
</evidence>
<keyword evidence="4" id="KW-0804">Transcription</keyword>
<evidence type="ECO:0000313" key="9">
    <source>
        <dbReference type="Proteomes" id="UP001161247"/>
    </source>
</evidence>
<feature type="domain" description="TF-B3" evidence="7">
    <location>
        <begin position="62"/>
        <end position="155"/>
    </location>
</feature>
<dbReference type="InterPro" id="IPR015300">
    <property type="entry name" value="DNA-bd_pseudobarrel_sf"/>
</dbReference>
<organism evidence="8 9">
    <name type="scientific">Oldenlandia corymbosa var. corymbosa</name>
    <dbReference type="NCBI Taxonomy" id="529605"/>
    <lineage>
        <taxon>Eukaryota</taxon>
        <taxon>Viridiplantae</taxon>
        <taxon>Streptophyta</taxon>
        <taxon>Embryophyta</taxon>
        <taxon>Tracheophyta</taxon>
        <taxon>Spermatophyta</taxon>
        <taxon>Magnoliopsida</taxon>
        <taxon>eudicotyledons</taxon>
        <taxon>Gunneridae</taxon>
        <taxon>Pentapetalae</taxon>
        <taxon>asterids</taxon>
        <taxon>lamiids</taxon>
        <taxon>Gentianales</taxon>
        <taxon>Rubiaceae</taxon>
        <taxon>Rubioideae</taxon>
        <taxon>Spermacoceae</taxon>
        <taxon>Hedyotis-Oldenlandia complex</taxon>
        <taxon>Oldenlandia</taxon>
    </lineage>
</organism>
<dbReference type="GO" id="GO:0005634">
    <property type="term" value="C:nucleus"/>
    <property type="evidence" value="ECO:0007669"/>
    <property type="project" value="UniProtKB-SubCell"/>
</dbReference>
<keyword evidence="5" id="KW-0539">Nucleus</keyword>
<dbReference type="GO" id="GO:0003677">
    <property type="term" value="F:DNA binding"/>
    <property type="evidence" value="ECO:0007669"/>
    <property type="project" value="UniProtKB-KW"/>
</dbReference>
<feature type="compositionally biased region" description="Acidic residues" evidence="6">
    <location>
        <begin position="168"/>
        <end position="178"/>
    </location>
</feature>
<dbReference type="PROSITE" id="PS50863">
    <property type="entry name" value="B3"/>
    <property type="match status" value="1"/>
</dbReference>
<dbReference type="AlphaFoldDB" id="A0AAV1CK33"/>
<dbReference type="SMART" id="SM01019">
    <property type="entry name" value="B3"/>
    <property type="match status" value="1"/>
</dbReference>
<feature type="region of interest" description="Disordered" evidence="6">
    <location>
        <begin position="158"/>
        <end position="186"/>
    </location>
</feature>
<dbReference type="InterPro" id="IPR003340">
    <property type="entry name" value="B3_DNA-bd"/>
</dbReference>
<evidence type="ECO:0000256" key="4">
    <source>
        <dbReference type="ARBA" id="ARBA00023163"/>
    </source>
</evidence>
<reference evidence="8" key="1">
    <citation type="submission" date="2023-03" db="EMBL/GenBank/DDBJ databases">
        <authorList>
            <person name="Julca I."/>
        </authorList>
    </citation>
    <scope>NUCLEOTIDE SEQUENCE</scope>
</reference>
<dbReference type="PANTHER" id="PTHR31391:SF64">
    <property type="entry name" value="B3 DOMAIN-CONTAINING PROTEIN OS06G0112300"/>
    <property type="match status" value="1"/>
</dbReference>
<evidence type="ECO:0000256" key="5">
    <source>
        <dbReference type="ARBA" id="ARBA00023242"/>
    </source>
</evidence>
<comment type="subcellular location">
    <subcellularLocation>
        <location evidence="1">Nucleus</location>
    </subcellularLocation>
</comment>
<dbReference type="InterPro" id="IPR044837">
    <property type="entry name" value="REM16-like"/>
</dbReference>
<proteinExistence type="predicted"/>
<keyword evidence="3" id="KW-0238">DNA-binding</keyword>
<evidence type="ECO:0000256" key="3">
    <source>
        <dbReference type="ARBA" id="ARBA00023125"/>
    </source>
</evidence>
<evidence type="ECO:0000259" key="7">
    <source>
        <dbReference type="PROSITE" id="PS50863"/>
    </source>
</evidence>
<dbReference type="CDD" id="cd10017">
    <property type="entry name" value="B3_DNA"/>
    <property type="match status" value="1"/>
</dbReference>
<name>A0AAV1CK33_OLDCO</name>
<dbReference type="Proteomes" id="UP001161247">
    <property type="component" value="Chromosome 2"/>
</dbReference>
<evidence type="ECO:0000313" key="8">
    <source>
        <dbReference type="EMBL" id="CAI9095019.1"/>
    </source>
</evidence>
<gene>
    <name evidence="8" type="ORF">OLC1_LOCUS6078</name>
</gene>
<dbReference type="SUPFAM" id="SSF101936">
    <property type="entry name" value="DNA-binding pseudobarrel domain"/>
    <property type="match status" value="1"/>
</dbReference>
<protein>
    <submittedName>
        <fullName evidence="8">OLC1v1030871C1</fullName>
    </submittedName>
</protein>
<accession>A0AAV1CK33</accession>
<evidence type="ECO:0000256" key="2">
    <source>
        <dbReference type="ARBA" id="ARBA00023015"/>
    </source>
</evidence>
<evidence type="ECO:0000256" key="1">
    <source>
        <dbReference type="ARBA" id="ARBA00004123"/>
    </source>
</evidence>